<keyword evidence="9" id="KW-1185">Reference proteome</keyword>
<protein>
    <submittedName>
        <fullName evidence="8">Sugar ABC transporter permease</fullName>
    </submittedName>
</protein>
<feature type="transmembrane region" description="Helical" evidence="7">
    <location>
        <begin position="264"/>
        <end position="289"/>
    </location>
</feature>
<dbReference type="PROSITE" id="PS50928">
    <property type="entry name" value="ABC_TM1"/>
    <property type="match status" value="1"/>
</dbReference>
<feature type="transmembrane region" description="Helical" evidence="7">
    <location>
        <begin position="229"/>
        <end position="252"/>
    </location>
</feature>
<feature type="transmembrane region" description="Helical" evidence="7">
    <location>
        <begin position="75"/>
        <end position="97"/>
    </location>
</feature>
<dbReference type="SUPFAM" id="SSF161098">
    <property type="entry name" value="MetI-like"/>
    <property type="match status" value="1"/>
</dbReference>
<evidence type="ECO:0000256" key="2">
    <source>
        <dbReference type="ARBA" id="ARBA00022448"/>
    </source>
</evidence>
<dbReference type="AlphaFoldDB" id="A0A385Q0P1"/>
<keyword evidence="4 7" id="KW-0812">Transmembrane</keyword>
<evidence type="ECO:0000256" key="5">
    <source>
        <dbReference type="ARBA" id="ARBA00022989"/>
    </source>
</evidence>
<dbReference type="PANTHER" id="PTHR43227:SF7">
    <property type="entry name" value="ARABINOOLIGOSACCHARIDES TRANSPORT SYSTEM PERMEASE PROTEIN ARAP"/>
    <property type="match status" value="1"/>
</dbReference>
<evidence type="ECO:0000256" key="1">
    <source>
        <dbReference type="ARBA" id="ARBA00004651"/>
    </source>
</evidence>
<name>A0A385Q0P1_9FIRM</name>
<feature type="transmembrane region" description="Helical" evidence="7">
    <location>
        <begin position="109"/>
        <end position="130"/>
    </location>
</feature>
<dbReference type="PANTHER" id="PTHR43227">
    <property type="entry name" value="BLL4140 PROTEIN"/>
    <property type="match status" value="1"/>
</dbReference>
<dbReference type="CDD" id="cd06261">
    <property type="entry name" value="TM_PBP2"/>
    <property type="match status" value="1"/>
</dbReference>
<evidence type="ECO:0000256" key="6">
    <source>
        <dbReference type="ARBA" id="ARBA00023136"/>
    </source>
</evidence>
<dbReference type="Proteomes" id="UP000265562">
    <property type="component" value="Chromosome"/>
</dbReference>
<feature type="transmembrane region" description="Helical" evidence="7">
    <location>
        <begin position="160"/>
        <end position="178"/>
    </location>
</feature>
<proteinExistence type="inferred from homology"/>
<evidence type="ECO:0000313" key="8">
    <source>
        <dbReference type="EMBL" id="AYA99765.1"/>
    </source>
</evidence>
<evidence type="ECO:0000256" key="3">
    <source>
        <dbReference type="ARBA" id="ARBA00022475"/>
    </source>
</evidence>
<dbReference type="RefSeq" id="WP_009663966.1">
    <property type="nucleotide sequence ID" value="NZ_CP032364.1"/>
</dbReference>
<accession>A0A385Q0P1</accession>
<keyword evidence="6 7" id="KW-0472">Membrane</keyword>
<evidence type="ECO:0000313" key="9">
    <source>
        <dbReference type="Proteomes" id="UP000265562"/>
    </source>
</evidence>
<dbReference type="GO" id="GO:0055085">
    <property type="term" value="P:transmembrane transport"/>
    <property type="evidence" value="ECO:0007669"/>
    <property type="project" value="InterPro"/>
</dbReference>
<keyword evidence="2 7" id="KW-0813">Transport</keyword>
<sequence length="297" mass="33407">MIRLRQKKTTIFIFIAPAIIPFLAFFCYPVLRTFLMSFFDVEQISSKIVTWKFVGLDNYFTLKATSFPNSLMMLFKVWLCCGIVVFILSLLFATMLTSGVYGKGFFRSMLYLTNVIPQIALGYMWTLYVFSSRFGMLKKLFNSVGLEKAASFAWTSPDNMFISMCIAYVFSCTGYFMLQYMAAIEAIPKSLYEAAEIDGATKFSQFLNITFPLIRNTLVTSLTLWTSRVCAFFALSRVFISSKTVSPLMYIYNVLFGTDSSNTAVGVGAAASVIVALIVVAVFMISNLIPKNKDIEL</sequence>
<dbReference type="EMBL" id="CP032364">
    <property type="protein sequence ID" value="AYA99765.1"/>
    <property type="molecule type" value="Genomic_DNA"/>
</dbReference>
<dbReference type="Pfam" id="PF00528">
    <property type="entry name" value="BPD_transp_1"/>
    <property type="match status" value="1"/>
</dbReference>
<reference evidence="8 9" key="1">
    <citation type="submission" date="2018-09" db="EMBL/GenBank/DDBJ databases">
        <title>Genome sequencing of Lachnoanaerobaculum umeaense DSM 23576.</title>
        <authorList>
            <person name="Kook J.-K."/>
            <person name="Park S.-N."/>
            <person name="Lim Y.K."/>
        </authorList>
    </citation>
    <scope>NUCLEOTIDE SEQUENCE [LARGE SCALE GENOMIC DNA]</scope>
    <source>
        <strain evidence="9">DSM 23576 \ CCUG 58757</strain>
    </source>
</reference>
<dbReference type="InterPro" id="IPR035906">
    <property type="entry name" value="MetI-like_sf"/>
</dbReference>
<keyword evidence="5 7" id="KW-1133">Transmembrane helix</keyword>
<dbReference type="GO" id="GO:0005886">
    <property type="term" value="C:plasma membrane"/>
    <property type="evidence" value="ECO:0007669"/>
    <property type="project" value="UniProtKB-SubCell"/>
</dbReference>
<comment type="similarity">
    <text evidence="7">Belongs to the binding-protein-dependent transport system permease family.</text>
</comment>
<dbReference type="InterPro" id="IPR050809">
    <property type="entry name" value="UgpAE/MalFG_permease"/>
</dbReference>
<dbReference type="InterPro" id="IPR000515">
    <property type="entry name" value="MetI-like"/>
</dbReference>
<feature type="transmembrane region" description="Helical" evidence="7">
    <location>
        <begin position="12"/>
        <end position="31"/>
    </location>
</feature>
<gene>
    <name evidence="8" type="ORF">D4A81_07350</name>
</gene>
<evidence type="ECO:0000256" key="7">
    <source>
        <dbReference type="RuleBase" id="RU363032"/>
    </source>
</evidence>
<dbReference type="KEGG" id="lua:D4A81_07350"/>
<organism evidence="8 9">
    <name type="scientific">Lachnoanaerobaculum umeaense</name>
    <dbReference type="NCBI Taxonomy" id="617123"/>
    <lineage>
        <taxon>Bacteria</taxon>
        <taxon>Bacillati</taxon>
        <taxon>Bacillota</taxon>
        <taxon>Clostridia</taxon>
        <taxon>Lachnospirales</taxon>
        <taxon>Lachnospiraceae</taxon>
        <taxon>Lachnoanaerobaculum</taxon>
    </lineage>
</organism>
<dbReference type="OrthoDB" id="42781at2"/>
<dbReference type="Gene3D" id="1.10.3720.10">
    <property type="entry name" value="MetI-like"/>
    <property type="match status" value="1"/>
</dbReference>
<evidence type="ECO:0000256" key="4">
    <source>
        <dbReference type="ARBA" id="ARBA00022692"/>
    </source>
</evidence>
<keyword evidence="3" id="KW-1003">Cell membrane</keyword>
<comment type="subcellular location">
    <subcellularLocation>
        <location evidence="1 7">Cell membrane</location>
        <topology evidence="1 7">Multi-pass membrane protein</topology>
    </subcellularLocation>
</comment>